<evidence type="ECO:0000259" key="1">
    <source>
        <dbReference type="Pfam" id="PF04536"/>
    </source>
</evidence>
<dbReference type="KEGG" id="cmav:ABHF33_13500"/>
<dbReference type="Gene3D" id="3.10.310.50">
    <property type="match status" value="1"/>
</dbReference>
<reference evidence="2" key="1">
    <citation type="submission" date="2024-05" db="EMBL/GenBank/DDBJ databases">
        <authorList>
            <person name="Yang L."/>
            <person name="Pan L."/>
        </authorList>
    </citation>
    <scope>NUCLEOTIDE SEQUENCE</scope>
    <source>
        <strain evidence="2">FCG-7</strain>
    </source>
</reference>
<feature type="domain" description="TPM" evidence="1">
    <location>
        <begin position="2"/>
        <end position="82"/>
    </location>
</feature>
<name>A0AAU7F5W6_9NEIS</name>
<proteinExistence type="predicted"/>
<protein>
    <submittedName>
        <fullName evidence="2">TPM domain-containing protein</fullName>
    </submittedName>
</protein>
<dbReference type="RefSeq" id="WP_348944432.1">
    <property type="nucleotide sequence ID" value="NZ_CP157355.1"/>
</dbReference>
<evidence type="ECO:0000313" key="2">
    <source>
        <dbReference type="EMBL" id="XBM00065.1"/>
    </source>
</evidence>
<dbReference type="InterPro" id="IPR007621">
    <property type="entry name" value="TPM_dom"/>
</dbReference>
<dbReference type="EMBL" id="CP157355">
    <property type="protein sequence ID" value="XBM00065.1"/>
    <property type="molecule type" value="Genomic_DNA"/>
</dbReference>
<accession>A0AAU7F5W6</accession>
<gene>
    <name evidence="2" type="ORF">ABHF33_13500</name>
</gene>
<organism evidence="2">
    <name type="scientific">Chitinibacter mangrovi</name>
    <dbReference type="NCBI Taxonomy" id="3153927"/>
    <lineage>
        <taxon>Bacteria</taxon>
        <taxon>Pseudomonadati</taxon>
        <taxon>Pseudomonadota</taxon>
        <taxon>Betaproteobacteria</taxon>
        <taxon>Neisseriales</taxon>
        <taxon>Chitinibacteraceae</taxon>
        <taxon>Chitinibacter</taxon>
    </lineage>
</organism>
<dbReference type="Pfam" id="PF04536">
    <property type="entry name" value="TPM_phosphatase"/>
    <property type="match status" value="1"/>
</dbReference>
<dbReference type="PANTHER" id="PTHR30373">
    <property type="entry name" value="UPF0603 PROTEIN YGCG"/>
    <property type="match status" value="1"/>
</dbReference>
<dbReference type="PANTHER" id="PTHR30373:SF2">
    <property type="entry name" value="UPF0603 PROTEIN YGCG"/>
    <property type="match status" value="1"/>
</dbReference>
<dbReference type="AlphaFoldDB" id="A0AAU7F5W6"/>
<sequence>MDLSGTLSEPEQNELNAKLRALEQSKGSQFAVLIIPSTGEESIEQYSIRVVEAWQLGRKGIDDGVLLLIAKDDRTVRIEVGTVA</sequence>